<dbReference type="InterPro" id="IPR025961">
    <property type="entry name" value="Metal_resist"/>
</dbReference>
<dbReference type="RefSeq" id="WP_252954490.1">
    <property type="nucleotide sequence ID" value="NZ_JAFIRR010000106.1"/>
</dbReference>
<dbReference type="EMBL" id="JAFIRR010000106">
    <property type="protein sequence ID" value="MCO6417857.1"/>
    <property type="molecule type" value="Genomic_DNA"/>
</dbReference>
<name>A0ABT1D8C4_9PROT</name>
<reference evidence="1 2" key="1">
    <citation type="submission" date="2021-12" db="EMBL/GenBank/DDBJ databases">
        <title>Siccirubricoccus leaddurans sp. nov., a high concentration Zn2+ tolerance bacterium.</title>
        <authorList>
            <person name="Cao Y."/>
        </authorList>
    </citation>
    <scope>NUCLEOTIDE SEQUENCE [LARGE SCALE GENOMIC DNA]</scope>
    <source>
        <strain evidence="1 2">KC 17139</strain>
    </source>
</reference>
<evidence type="ECO:0000313" key="2">
    <source>
        <dbReference type="Proteomes" id="UP001523392"/>
    </source>
</evidence>
<evidence type="ECO:0000313" key="1">
    <source>
        <dbReference type="EMBL" id="MCO6417857.1"/>
    </source>
</evidence>
<gene>
    <name evidence="1" type="ORF">JYK14_17045</name>
</gene>
<organism evidence="1 2">
    <name type="scientific">Siccirubricoccus soli</name>
    <dbReference type="NCBI Taxonomy" id="2899147"/>
    <lineage>
        <taxon>Bacteria</taxon>
        <taxon>Pseudomonadati</taxon>
        <taxon>Pseudomonadota</taxon>
        <taxon>Alphaproteobacteria</taxon>
        <taxon>Acetobacterales</taxon>
        <taxon>Roseomonadaceae</taxon>
        <taxon>Siccirubricoccus</taxon>
    </lineage>
</organism>
<comment type="caution">
    <text evidence="1">The sequence shown here is derived from an EMBL/GenBank/DDBJ whole genome shotgun (WGS) entry which is preliminary data.</text>
</comment>
<dbReference type="Proteomes" id="UP001523392">
    <property type="component" value="Unassembled WGS sequence"/>
</dbReference>
<dbReference type="Pfam" id="PF13801">
    <property type="entry name" value="Metal_resist"/>
    <property type="match status" value="1"/>
</dbReference>
<keyword evidence="2" id="KW-1185">Reference proteome</keyword>
<accession>A0ABT1D8C4</accession>
<proteinExistence type="predicted"/>
<protein>
    <submittedName>
        <fullName evidence="1">Periplasmic heavy metal sensor</fullName>
    </submittedName>
</protein>
<sequence>MKLTWQKVLGALLGASVVLNLVLGGLWLAQPERGRGGPARGFERMIGRLEASLPEADRPRFREVLQTERPRYAEALQALRASRAEVDAAMLRQPFDPAVLQQAMARSSERWAEFSTKFGETLALALAAVSPEGRARVAAASPPGE</sequence>